<comment type="caution">
    <text evidence="6">The sequence shown here is derived from an EMBL/GenBank/DDBJ whole genome shotgun (WGS) entry which is preliminary data.</text>
</comment>
<feature type="signal peptide" evidence="5">
    <location>
        <begin position="1"/>
        <end position="18"/>
    </location>
</feature>
<evidence type="ECO:0000313" key="7">
    <source>
        <dbReference type="Proteomes" id="UP000284908"/>
    </source>
</evidence>
<evidence type="ECO:0000256" key="2">
    <source>
        <dbReference type="ARBA" id="ARBA00022448"/>
    </source>
</evidence>
<keyword evidence="2" id="KW-0813">Transport</keyword>
<dbReference type="InterPro" id="IPR004564">
    <property type="entry name" value="OM_lipoprot_carrier_LolA-like"/>
</dbReference>
<keyword evidence="3 5" id="KW-0732">Signal</keyword>
<reference evidence="6 7" key="1">
    <citation type="submission" date="2018-09" db="EMBL/GenBank/DDBJ databases">
        <authorList>
            <person name="Le Fleche-Mateos A."/>
        </authorList>
    </citation>
    <scope>NUCLEOTIDE SEQUENCE [LARGE SCALE GENOMIC DNA]</scope>
    <source>
        <strain evidence="6 7">DSM 27399</strain>
    </source>
</reference>
<dbReference type="PANTHER" id="PTHR35869:SF1">
    <property type="entry name" value="OUTER-MEMBRANE LIPOPROTEIN CARRIER PROTEIN"/>
    <property type="match status" value="1"/>
</dbReference>
<dbReference type="Proteomes" id="UP000284908">
    <property type="component" value="Unassembled WGS sequence"/>
</dbReference>
<dbReference type="Gene3D" id="2.50.20.10">
    <property type="entry name" value="Lipoprotein localisation LolA/LolB/LppX"/>
    <property type="match status" value="1"/>
</dbReference>
<organism evidence="6 7">
    <name type="scientific">Rahnella woolbedingensis</name>
    <dbReference type="NCBI Taxonomy" id="1510574"/>
    <lineage>
        <taxon>Bacteria</taxon>
        <taxon>Pseudomonadati</taxon>
        <taxon>Pseudomonadota</taxon>
        <taxon>Gammaproteobacteria</taxon>
        <taxon>Enterobacterales</taxon>
        <taxon>Yersiniaceae</taxon>
        <taxon>Rahnella</taxon>
    </lineage>
</organism>
<dbReference type="PANTHER" id="PTHR35869">
    <property type="entry name" value="OUTER-MEMBRANE LIPOPROTEIN CARRIER PROTEIN"/>
    <property type="match status" value="1"/>
</dbReference>
<keyword evidence="4" id="KW-0653">Protein transport</keyword>
<proteinExistence type="predicted"/>
<evidence type="ECO:0000256" key="1">
    <source>
        <dbReference type="ARBA" id="ARBA00011245"/>
    </source>
</evidence>
<keyword evidence="6" id="KW-0449">Lipoprotein</keyword>
<dbReference type="EMBL" id="RAHH01000005">
    <property type="protein sequence ID" value="RJT46164.1"/>
    <property type="molecule type" value="Genomic_DNA"/>
</dbReference>
<name>A0A419NCU7_9GAMM</name>
<evidence type="ECO:0000256" key="4">
    <source>
        <dbReference type="ARBA" id="ARBA00022927"/>
    </source>
</evidence>
<dbReference type="SUPFAM" id="SSF89392">
    <property type="entry name" value="Prokaryotic lipoproteins and lipoprotein localization factors"/>
    <property type="match status" value="1"/>
</dbReference>
<evidence type="ECO:0000256" key="3">
    <source>
        <dbReference type="ARBA" id="ARBA00022729"/>
    </source>
</evidence>
<gene>
    <name evidence="6" type="ORF">D6C13_05705</name>
</gene>
<sequence length="201" mass="22798">MKAFLLLVMTIFSISAHAVTLEELQQRFSQVPVLRADFSQQRTISGMAQPLNSSGNLLIAQQQGLWWQQEKPFSLTLLLTEKRMVQIMAGQEPQVVTADNNPQMFQFNSLLSALFHADRKVLEENFSLNFTDLGKGAWKLILTPKVSPLNRLFRSITLNGETFLNNIDIDDMQGDATHIRFFNQKTTPATLTDAEKRHFAS</sequence>
<comment type="subunit">
    <text evidence="1">Monomer.</text>
</comment>
<evidence type="ECO:0000313" key="6">
    <source>
        <dbReference type="EMBL" id="RJT46164.1"/>
    </source>
</evidence>
<keyword evidence="7" id="KW-1185">Reference proteome</keyword>
<protein>
    <submittedName>
        <fullName evidence="6">Outer membrane lipoprotein carrier protein LolA</fullName>
    </submittedName>
</protein>
<feature type="chain" id="PRO_5019399970" evidence="5">
    <location>
        <begin position="19"/>
        <end position="201"/>
    </location>
</feature>
<dbReference type="GO" id="GO:0015031">
    <property type="term" value="P:protein transport"/>
    <property type="evidence" value="ECO:0007669"/>
    <property type="project" value="UniProtKB-KW"/>
</dbReference>
<dbReference type="Pfam" id="PF19574">
    <property type="entry name" value="LolA_3"/>
    <property type="match status" value="1"/>
</dbReference>
<dbReference type="RefSeq" id="WP_120131849.1">
    <property type="nucleotide sequence ID" value="NZ_RAHH01000005.1"/>
</dbReference>
<dbReference type="CDD" id="cd16325">
    <property type="entry name" value="LolA"/>
    <property type="match status" value="1"/>
</dbReference>
<dbReference type="OrthoDB" id="5700849at2"/>
<accession>A0A419NCU7</accession>
<dbReference type="InterPro" id="IPR029046">
    <property type="entry name" value="LolA/LolB/LppX"/>
</dbReference>
<dbReference type="AlphaFoldDB" id="A0A419NCU7"/>
<evidence type="ECO:0000256" key="5">
    <source>
        <dbReference type="SAM" id="SignalP"/>
    </source>
</evidence>